<dbReference type="EMBL" id="BDJL01000116">
    <property type="protein sequence ID" value="GAV25924.1"/>
    <property type="molecule type" value="Genomic_DNA"/>
</dbReference>
<sequence>MRKRILILGLTVLMIVLFSTSALAAQLLVPGKTVNGVLYKGYYAPTVKKLTVDGVTYYPNEIYLPNEANPAQYRIHSNYSKNTDACAACHATHTAVGGSLLQWGSVYDTCMACHDGTISTTYDVERGVIGTT</sequence>
<dbReference type="Proteomes" id="UP000187338">
    <property type="component" value="Unassembled WGS sequence"/>
</dbReference>
<reference evidence="4" key="1">
    <citation type="submission" date="2016-12" db="EMBL/GenBank/DDBJ databases">
        <title>Draft Genome Sequences od Carboxydothermus pertinax and islandicus, Hydrogenogenic Carboxydotrophic Bacteria.</title>
        <authorList>
            <person name="Fukuyama Y."/>
            <person name="Ohmae K."/>
            <person name="Yoneda Y."/>
            <person name="Yoshida T."/>
            <person name="Sako Y."/>
        </authorList>
    </citation>
    <scope>NUCLEOTIDE SEQUENCE [LARGE SCALE GENOMIC DNA]</scope>
    <source>
        <strain evidence="4">SET</strain>
    </source>
</reference>
<gene>
    <name evidence="3" type="ORF">ciss_18570</name>
</gene>
<feature type="non-terminal residue" evidence="3">
    <location>
        <position position="132"/>
    </location>
</feature>
<evidence type="ECO:0000313" key="4">
    <source>
        <dbReference type="Proteomes" id="UP000187338"/>
    </source>
</evidence>
<feature type="domain" description="Doubled CXXCH motif" evidence="2">
    <location>
        <begin position="83"/>
        <end position="116"/>
    </location>
</feature>
<dbReference type="InterPro" id="IPR036280">
    <property type="entry name" value="Multihaem_cyt_sf"/>
</dbReference>
<dbReference type="RefSeq" id="WP_305764293.1">
    <property type="nucleotide sequence ID" value="NZ_BDJL01000116.1"/>
</dbReference>
<evidence type="ECO:0000256" key="1">
    <source>
        <dbReference type="SAM" id="SignalP"/>
    </source>
</evidence>
<dbReference type="SUPFAM" id="SSF48695">
    <property type="entry name" value="Multiheme cytochromes"/>
    <property type="match status" value="1"/>
</dbReference>
<keyword evidence="1" id="KW-0732">Signal</keyword>
<dbReference type="AlphaFoldDB" id="A0A1L8D480"/>
<feature type="signal peptide" evidence="1">
    <location>
        <begin position="1"/>
        <end position="24"/>
    </location>
</feature>
<dbReference type="STRING" id="661089.ciss_18570"/>
<dbReference type="InterPro" id="IPR010177">
    <property type="entry name" value="Paired_CXXCH_1"/>
</dbReference>
<dbReference type="Pfam" id="PF09699">
    <property type="entry name" value="Paired_CXXCH_1"/>
    <property type="match status" value="1"/>
</dbReference>
<proteinExistence type="predicted"/>
<evidence type="ECO:0000313" key="3">
    <source>
        <dbReference type="EMBL" id="GAV25924.1"/>
    </source>
</evidence>
<organism evidence="3 4">
    <name type="scientific">Carboxydothermus islandicus</name>
    <dbReference type="NCBI Taxonomy" id="661089"/>
    <lineage>
        <taxon>Bacteria</taxon>
        <taxon>Bacillati</taxon>
        <taxon>Bacillota</taxon>
        <taxon>Clostridia</taxon>
        <taxon>Thermoanaerobacterales</taxon>
        <taxon>Thermoanaerobacteraceae</taxon>
        <taxon>Carboxydothermus</taxon>
    </lineage>
</organism>
<evidence type="ECO:0000259" key="2">
    <source>
        <dbReference type="Pfam" id="PF09699"/>
    </source>
</evidence>
<comment type="caution">
    <text evidence="3">The sequence shown here is derived from an EMBL/GenBank/DDBJ whole genome shotgun (WGS) entry which is preliminary data.</text>
</comment>
<keyword evidence="4" id="KW-1185">Reference proteome</keyword>
<feature type="chain" id="PRO_5009875445" evidence="1">
    <location>
        <begin position="25"/>
        <end position="132"/>
    </location>
</feature>
<protein>
    <submittedName>
        <fullName evidence="3">Doubled CXXCH domain protein</fullName>
    </submittedName>
</protein>
<name>A0A1L8D480_9THEO</name>
<accession>A0A1L8D480</accession>